<sequence>MGDKKGKEAPKGDAKPVIKQEVPPPPTVNSSEYTALLRNKPFTEFNKYPAAFYDTLKTQTFESAAPFHDKPLRESYEEILNEFNAAAPGDLVRNPTQAIIDFGQYIRANINPEVFKFIANCWPPTIPANGSDLYCLFLIKLLHKAKQPQEMLQWIAQMIFPINYTKPNPNPHLAICRCKKGKKPGFWAVLDQNKIFYIFTFKGNDQQEVFNVKPHKFQVGKDQISIEVMNDKGKALWKFIPEDPAQIQLWEHVLETPAPMIQFQTSFKTPAPDQFYQALYATVMNADSHILRALLSPQISQPDTPVTRRVVESFAHVYNYGGKMNVLIEQVLLYDLTHLTCTLNEYISKPSHAKNLILFIVKYYSTPYLKNFITKLATFIDETGISGLGTPEVNVEGVEKLVNNVVKFIAHSYYLIPDQIRQAFNILRTYLSLIANNTLSIYQFISEIFLKDFLYSILLDIKKFAPTVQHPEYFPPLARLLYVIFSFGNLDGEFAPLEKLEKRLFKKLYPLLLEFAITISDHPDNEVDWIAPKADPLARAIEDIAKAITYNPQKFSMCLQDVYTVDHGQSLLGSNYAGMLIQYFIHLYDSTPVAVEGPEEKPMHHKLIKADQFNKEELKDKKIRKVVKYDKNEAAAPGSPDKPKKYYKKVTKKVPRNQVV</sequence>
<dbReference type="Proteomes" id="UP000001542">
    <property type="component" value="Unassembled WGS sequence"/>
</dbReference>
<dbReference type="SMR" id="A2EIE7"/>
<dbReference type="AlphaFoldDB" id="A2EIE7"/>
<evidence type="ECO:0000313" key="2">
    <source>
        <dbReference type="EMBL" id="EAY07552.1"/>
    </source>
</evidence>
<gene>
    <name evidence="2" type="ORF">TVAG_211910</name>
</gene>
<keyword evidence="3" id="KW-1185">Reference proteome</keyword>
<dbReference type="VEuPathDB" id="TrichDB:TVAG_211910"/>
<dbReference type="InParanoid" id="A2EIE7"/>
<dbReference type="VEuPathDB" id="TrichDB:TVAGG3_0048940"/>
<evidence type="ECO:0000256" key="1">
    <source>
        <dbReference type="SAM" id="MobiDB-lite"/>
    </source>
</evidence>
<proteinExistence type="predicted"/>
<accession>A2EIE7</accession>
<feature type="compositionally biased region" description="Basic and acidic residues" evidence="1">
    <location>
        <begin position="1"/>
        <end position="18"/>
    </location>
</feature>
<feature type="region of interest" description="Disordered" evidence="1">
    <location>
        <begin position="631"/>
        <end position="660"/>
    </location>
</feature>
<reference evidence="2" key="1">
    <citation type="submission" date="2006-10" db="EMBL/GenBank/DDBJ databases">
        <authorList>
            <person name="Amadeo P."/>
            <person name="Zhao Q."/>
            <person name="Wortman J."/>
            <person name="Fraser-Liggett C."/>
            <person name="Carlton J."/>
        </authorList>
    </citation>
    <scope>NUCLEOTIDE SEQUENCE</scope>
    <source>
        <strain evidence="2">G3</strain>
    </source>
</reference>
<dbReference type="EMBL" id="DS113397">
    <property type="protein sequence ID" value="EAY07552.1"/>
    <property type="molecule type" value="Genomic_DNA"/>
</dbReference>
<feature type="region of interest" description="Disordered" evidence="1">
    <location>
        <begin position="1"/>
        <end position="29"/>
    </location>
</feature>
<feature type="compositionally biased region" description="Basic residues" evidence="1">
    <location>
        <begin position="645"/>
        <end position="660"/>
    </location>
</feature>
<dbReference type="KEGG" id="tva:4765452"/>
<dbReference type="RefSeq" id="XP_001319775.1">
    <property type="nucleotide sequence ID" value="XM_001319740.1"/>
</dbReference>
<evidence type="ECO:0000313" key="3">
    <source>
        <dbReference type="Proteomes" id="UP000001542"/>
    </source>
</evidence>
<dbReference type="SUPFAM" id="SSF48350">
    <property type="entry name" value="GTPase activation domain, GAP"/>
    <property type="match status" value="1"/>
</dbReference>
<protein>
    <submittedName>
        <fullName evidence="2">Uncharacterized protein</fullName>
    </submittedName>
</protein>
<name>A2EIE7_TRIV3</name>
<dbReference type="InterPro" id="IPR008936">
    <property type="entry name" value="Rho_GTPase_activation_prot"/>
</dbReference>
<organism evidence="2 3">
    <name type="scientific">Trichomonas vaginalis (strain ATCC PRA-98 / G3)</name>
    <dbReference type="NCBI Taxonomy" id="412133"/>
    <lineage>
        <taxon>Eukaryota</taxon>
        <taxon>Metamonada</taxon>
        <taxon>Parabasalia</taxon>
        <taxon>Trichomonadida</taxon>
        <taxon>Trichomonadidae</taxon>
        <taxon>Trichomonas</taxon>
    </lineage>
</organism>
<reference evidence="2" key="2">
    <citation type="journal article" date="2007" name="Science">
        <title>Draft genome sequence of the sexually transmitted pathogen Trichomonas vaginalis.</title>
        <authorList>
            <person name="Carlton J.M."/>
            <person name="Hirt R.P."/>
            <person name="Silva J.C."/>
            <person name="Delcher A.L."/>
            <person name="Schatz M."/>
            <person name="Zhao Q."/>
            <person name="Wortman J.R."/>
            <person name="Bidwell S.L."/>
            <person name="Alsmark U.C.M."/>
            <person name="Besteiro S."/>
            <person name="Sicheritz-Ponten T."/>
            <person name="Noel C.J."/>
            <person name="Dacks J.B."/>
            <person name="Foster P.G."/>
            <person name="Simillion C."/>
            <person name="Van de Peer Y."/>
            <person name="Miranda-Saavedra D."/>
            <person name="Barton G.J."/>
            <person name="Westrop G.D."/>
            <person name="Mueller S."/>
            <person name="Dessi D."/>
            <person name="Fiori P.L."/>
            <person name="Ren Q."/>
            <person name="Paulsen I."/>
            <person name="Zhang H."/>
            <person name="Bastida-Corcuera F.D."/>
            <person name="Simoes-Barbosa A."/>
            <person name="Brown M.T."/>
            <person name="Hayes R.D."/>
            <person name="Mukherjee M."/>
            <person name="Okumura C.Y."/>
            <person name="Schneider R."/>
            <person name="Smith A.J."/>
            <person name="Vanacova S."/>
            <person name="Villalvazo M."/>
            <person name="Haas B.J."/>
            <person name="Pertea M."/>
            <person name="Feldblyum T.V."/>
            <person name="Utterback T.R."/>
            <person name="Shu C.L."/>
            <person name="Osoegawa K."/>
            <person name="de Jong P.J."/>
            <person name="Hrdy I."/>
            <person name="Horvathova L."/>
            <person name="Zubacova Z."/>
            <person name="Dolezal P."/>
            <person name="Malik S.B."/>
            <person name="Logsdon J.M. Jr."/>
            <person name="Henze K."/>
            <person name="Gupta A."/>
            <person name="Wang C.C."/>
            <person name="Dunne R.L."/>
            <person name="Upcroft J.A."/>
            <person name="Upcroft P."/>
            <person name="White O."/>
            <person name="Salzberg S.L."/>
            <person name="Tang P."/>
            <person name="Chiu C.-H."/>
            <person name="Lee Y.-S."/>
            <person name="Embley T.M."/>
            <person name="Coombs G.H."/>
            <person name="Mottram J.C."/>
            <person name="Tachezy J."/>
            <person name="Fraser-Liggett C.M."/>
            <person name="Johnson P.J."/>
        </authorList>
    </citation>
    <scope>NUCLEOTIDE SEQUENCE [LARGE SCALE GENOMIC DNA]</scope>
    <source>
        <strain evidence="2">G3</strain>
    </source>
</reference>